<dbReference type="InterPro" id="IPR038823">
    <property type="entry name" value="MED2_plant"/>
</dbReference>
<keyword evidence="3" id="KW-1185">Reference proteome</keyword>
<evidence type="ECO:0000313" key="2">
    <source>
        <dbReference type="EMBL" id="KAK1350612.1"/>
    </source>
</evidence>
<accession>A0AAD8LVY8</accession>
<protein>
    <submittedName>
        <fullName evidence="2">Mediator-associated protein 2</fullName>
    </submittedName>
</protein>
<proteinExistence type="predicted"/>
<feature type="compositionally biased region" description="Polar residues" evidence="1">
    <location>
        <begin position="143"/>
        <end position="156"/>
    </location>
</feature>
<evidence type="ECO:0000256" key="1">
    <source>
        <dbReference type="SAM" id="MobiDB-lite"/>
    </source>
</evidence>
<reference evidence="2" key="2">
    <citation type="submission" date="2023-05" db="EMBL/GenBank/DDBJ databases">
        <authorList>
            <person name="Schelkunov M.I."/>
        </authorList>
    </citation>
    <scope>NUCLEOTIDE SEQUENCE</scope>
    <source>
        <strain evidence="2">Hsosn_3</strain>
        <tissue evidence="2">Leaf</tissue>
    </source>
</reference>
<gene>
    <name evidence="2" type="ORF">POM88_054647</name>
</gene>
<reference evidence="2" key="1">
    <citation type="submission" date="2023-02" db="EMBL/GenBank/DDBJ databases">
        <title>Genome of toxic invasive species Heracleum sosnowskyi carries increased number of genes despite the absence of recent whole-genome duplications.</title>
        <authorList>
            <person name="Schelkunov M."/>
            <person name="Shtratnikova V."/>
            <person name="Makarenko M."/>
            <person name="Klepikova A."/>
            <person name="Omelchenko D."/>
            <person name="Novikova G."/>
            <person name="Obukhova E."/>
            <person name="Bogdanov V."/>
            <person name="Penin A."/>
            <person name="Logacheva M."/>
        </authorList>
    </citation>
    <scope>NUCLEOTIDE SEQUENCE</scope>
    <source>
        <strain evidence="2">Hsosn_3</strain>
        <tissue evidence="2">Leaf</tissue>
    </source>
</reference>
<dbReference type="PANTHER" id="PTHR36407">
    <property type="entry name" value="MEDIATOR-ASSOCIATED PROTEIN 2"/>
    <property type="match status" value="1"/>
</dbReference>
<feature type="compositionally biased region" description="Basic and acidic residues" evidence="1">
    <location>
        <begin position="193"/>
        <end position="214"/>
    </location>
</feature>
<evidence type="ECO:0000313" key="3">
    <source>
        <dbReference type="Proteomes" id="UP001237642"/>
    </source>
</evidence>
<dbReference type="Proteomes" id="UP001237642">
    <property type="component" value="Unassembled WGS sequence"/>
</dbReference>
<sequence>MTIFSPLYIHTQISMGYEPAVDFQQNAKDPLVDLNLTDSSELWLIQWPLNQAPDFDGKEVTLKLHHDGHLGSFEGSSGKSYDVVSFASQNPDAAVFSSSASITKIVGKIARRVSFVHYPEPDELQEHNPKDLKQMYEKSATLTNSSNRFATPSQSSRSKHLHSGSGLTSSSHGSGRRGPLFASGGPSKAPKRKYVDEPAKSEKHSEERKSKKTK</sequence>
<feature type="region of interest" description="Disordered" evidence="1">
    <location>
        <begin position="143"/>
        <end position="214"/>
    </location>
</feature>
<name>A0AAD8LVY8_9APIA</name>
<dbReference type="PANTHER" id="PTHR36407:SF1">
    <property type="entry name" value="MEDIATOR-ASSOCIATED PROTEIN 2"/>
    <property type="match status" value="1"/>
</dbReference>
<dbReference type="AlphaFoldDB" id="A0AAD8LVY8"/>
<organism evidence="2 3">
    <name type="scientific">Heracleum sosnowskyi</name>
    <dbReference type="NCBI Taxonomy" id="360622"/>
    <lineage>
        <taxon>Eukaryota</taxon>
        <taxon>Viridiplantae</taxon>
        <taxon>Streptophyta</taxon>
        <taxon>Embryophyta</taxon>
        <taxon>Tracheophyta</taxon>
        <taxon>Spermatophyta</taxon>
        <taxon>Magnoliopsida</taxon>
        <taxon>eudicotyledons</taxon>
        <taxon>Gunneridae</taxon>
        <taxon>Pentapetalae</taxon>
        <taxon>asterids</taxon>
        <taxon>campanulids</taxon>
        <taxon>Apiales</taxon>
        <taxon>Apiaceae</taxon>
        <taxon>Apioideae</taxon>
        <taxon>apioid superclade</taxon>
        <taxon>Tordylieae</taxon>
        <taxon>Tordyliinae</taxon>
        <taxon>Heracleum</taxon>
    </lineage>
</organism>
<dbReference type="EMBL" id="JAUIZM010000065">
    <property type="protein sequence ID" value="KAK1350612.1"/>
    <property type="molecule type" value="Genomic_DNA"/>
</dbReference>
<feature type="compositionally biased region" description="Low complexity" evidence="1">
    <location>
        <begin position="163"/>
        <end position="173"/>
    </location>
</feature>
<comment type="caution">
    <text evidence="2">The sequence shown here is derived from an EMBL/GenBank/DDBJ whole genome shotgun (WGS) entry which is preliminary data.</text>
</comment>